<comment type="caution">
    <text evidence="1">The sequence shown here is derived from an EMBL/GenBank/DDBJ whole genome shotgun (WGS) entry which is preliminary data.</text>
</comment>
<dbReference type="PANTHER" id="PTHR34203">
    <property type="entry name" value="METHYLTRANSFERASE, FKBM FAMILY PROTEIN"/>
    <property type="match status" value="1"/>
</dbReference>
<dbReference type="EMBL" id="RIAR02000001">
    <property type="protein sequence ID" value="NSL91008.1"/>
    <property type="molecule type" value="Genomic_DNA"/>
</dbReference>
<dbReference type="AlphaFoldDB" id="A0A3S1D2L1"/>
<dbReference type="GO" id="GO:0008168">
    <property type="term" value="F:methyltransferase activity"/>
    <property type="evidence" value="ECO:0007669"/>
    <property type="project" value="UniProtKB-KW"/>
</dbReference>
<name>A0A3S1D2L1_9BACT</name>
<dbReference type="GO" id="GO:0032259">
    <property type="term" value="P:methylation"/>
    <property type="evidence" value="ECO:0007669"/>
    <property type="project" value="UniProtKB-KW"/>
</dbReference>
<dbReference type="PANTHER" id="PTHR34203:SF15">
    <property type="entry name" value="SLL1173 PROTEIN"/>
    <property type="match status" value="1"/>
</dbReference>
<dbReference type="RefSeq" id="WP_127034072.1">
    <property type="nucleotide sequence ID" value="NZ_JAABOK010000010.1"/>
</dbReference>
<accession>A0A3S1D2L1</accession>
<dbReference type="InterPro" id="IPR006342">
    <property type="entry name" value="FkbM_mtfrase"/>
</dbReference>
<keyword evidence="1" id="KW-0808">Transferase</keyword>
<reference evidence="1" key="1">
    <citation type="submission" date="2020-05" db="EMBL/GenBank/DDBJ databases">
        <title>Chitinophaga laudate sp. nov., isolated from a tropical peat swamp.</title>
        <authorList>
            <person name="Goh C.B.S."/>
            <person name="Lee M.S."/>
            <person name="Parimannan S."/>
            <person name="Pasbakhsh P."/>
            <person name="Yule C.M."/>
            <person name="Rajandas H."/>
            <person name="Loke S."/>
            <person name="Croft L."/>
            <person name="Tan J.B.L."/>
        </authorList>
    </citation>
    <scope>NUCLEOTIDE SEQUENCE</scope>
    <source>
        <strain evidence="1">Mgbs1</strain>
    </source>
</reference>
<keyword evidence="2" id="KW-1185">Reference proteome</keyword>
<dbReference type="Gene3D" id="3.40.50.150">
    <property type="entry name" value="Vaccinia Virus protein VP39"/>
    <property type="match status" value="1"/>
</dbReference>
<sequence>MTSNTIVLEGHTITEEDRAALQRICHLYLSSGNELENILHKEGTDEFQQMLGVGAYTRKLLGPHCKAIITETARGLFACDPEDYGVGWDIRRDGAYGERLLKSLSRVLSPSSNVLVVGAHVGTIAIPLASMCGYVAAIEPSPHNFRLLEMNIRLNNITNCGIFNVAANDKEESLKFLLNRANSGGSKRKPVNDHYIYSYDKPEEVLVPAVPLDKFFERRDFELILMDIEGSEYFALKGMQQILQHTRVLIMEFVPHHLRNISGVTVADLLDQIKGFSLLRIPSLDKKGGPAEFASLLNHMYERDVSDDGIIFQK</sequence>
<organism evidence="1 2">
    <name type="scientific">Chitinophaga solisilvae</name>
    <dbReference type="NCBI Taxonomy" id="1233460"/>
    <lineage>
        <taxon>Bacteria</taxon>
        <taxon>Pseudomonadati</taxon>
        <taxon>Bacteroidota</taxon>
        <taxon>Chitinophagia</taxon>
        <taxon>Chitinophagales</taxon>
        <taxon>Chitinophagaceae</taxon>
        <taxon>Chitinophaga</taxon>
    </lineage>
</organism>
<protein>
    <submittedName>
        <fullName evidence="1">FkbM family methyltransferase</fullName>
    </submittedName>
</protein>
<dbReference type="InterPro" id="IPR029063">
    <property type="entry name" value="SAM-dependent_MTases_sf"/>
</dbReference>
<keyword evidence="1" id="KW-0489">Methyltransferase</keyword>
<evidence type="ECO:0000313" key="2">
    <source>
        <dbReference type="Proteomes" id="UP000281028"/>
    </source>
</evidence>
<gene>
    <name evidence="1" type="ORF">ECE50_029555</name>
</gene>
<dbReference type="NCBIfam" id="TIGR01444">
    <property type="entry name" value="fkbM_fam"/>
    <property type="match status" value="1"/>
</dbReference>
<dbReference type="InterPro" id="IPR052514">
    <property type="entry name" value="SAM-dependent_MTase"/>
</dbReference>
<dbReference type="SUPFAM" id="SSF53335">
    <property type="entry name" value="S-adenosyl-L-methionine-dependent methyltransferases"/>
    <property type="match status" value="1"/>
</dbReference>
<evidence type="ECO:0000313" key="1">
    <source>
        <dbReference type="EMBL" id="NSL91008.1"/>
    </source>
</evidence>
<proteinExistence type="predicted"/>
<dbReference type="OrthoDB" id="663022at2"/>
<dbReference type="Pfam" id="PF05050">
    <property type="entry name" value="Methyltransf_21"/>
    <property type="match status" value="1"/>
</dbReference>
<dbReference type="Proteomes" id="UP000281028">
    <property type="component" value="Unassembled WGS sequence"/>
</dbReference>